<name>A0ABV8AGK3_9FLAO</name>
<dbReference type="Pfam" id="PF19578">
    <property type="entry name" value="DUF6090"/>
    <property type="match status" value="1"/>
</dbReference>
<dbReference type="RefSeq" id="WP_386099073.1">
    <property type="nucleotide sequence ID" value="NZ_JBHSAT010000004.1"/>
</dbReference>
<comment type="caution">
    <text evidence="2">The sequence shown here is derived from an EMBL/GenBank/DDBJ whole genome shotgun (WGS) entry which is preliminary data.</text>
</comment>
<feature type="transmembrane region" description="Helical" evidence="1">
    <location>
        <begin position="9"/>
        <end position="30"/>
    </location>
</feature>
<dbReference type="InterPro" id="IPR045749">
    <property type="entry name" value="DUF6090"/>
</dbReference>
<gene>
    <name evidence="2" type="ORF">ACFOSX_08220</name>
</gene>
<keyword evidence="1" id="KW-0812">Transmembrane</keyword>
<keyword evidence="1" id="KW-0472">Membrane</keyword>
<evidence type="ECO:0000313" key="2">
    <source>
        <dbReference type="EMBL" id="MFC3877213.1"/>
    </source>
</evidence>
<dbReference type="Proteomes" id="UP001595812">
    <property type="component" value="Unassembled WGS sequence"/>
</dbReference>
<accession>A0ABV8AGK3</accession>
<evidence type="ECO:0000313" key="3">
    <source>
        <dbReference type="Proteomes" id="UP001595812"/>
    </source>
</evidence>
<organism evidence="2 3">
    <name type="scientific">Winogradskyella maritima</name>
    <dbReference type="NCBI Taxonomy" id="1517766"/>
    <lineage>
        <taxon>Bacteria</taxon>
        <taxon>Pseudomonadati</taxon>
        <taxon>Bacteroidota</taxon>
        <taxon>Flavobacteriia</taxon>
        <taxon>Flavobacteriales</taxon>
        <taxon>Flavobacteriaceae</taxon>
        <taxon>Winogradskyella</taxon>
    </lineage>
</organism>
<evidence type="ECO:0000256" key="1">
    <source>
        <dbReference type="SAM" id="Phobius"/>
    </source>
</evidence>
<keyword evidence="3" id="KW-1185">Reference proteome</keyword>
<dbReference type="EMBL" id="JBHSAT010000004">
    <property type="protein sequence ID" value="MFC3877213.1"/>
    <property type="molecule type" value="Genomic_DNA"/>
</dbReference>
<reference evidence="3" key="1">
    <citation type="journal article" date="2019" name="Int. J. Syst. Evol. Microbiol.">
        <title>The Global Catalogue of Microorganisms (GCM) 10K type strain sequencing project: providing services to taxonomists for standard genome sequencing and annotation.</title>
        <authorList>
            <consortium name="The Broad Institute Genomics Platform"/>
            <consortium name="The Broad Institute Genome Sequencing Center for Infectious Disease"/>
            <person name="Wu L."/>
            <person name="Ma J."/>
        </authorList>
    </citation>
    <scope>NUCLEOTIDE SEQUENCE [LARGE SCALE GENOMIC DNA]</scope>
    <source>
        <strain evidence="3">CECT 8979</strain>
    </source>
</reference>
<protein>
    <submittedName>
        <fullName evidence="2">DUF6090 family protein</fullName>
    </submittedName>
</protein>
<keyword evidence="1" id="KW-1133">Transmembrane helix</keyword>
<sequence>MKNNKTRSYIVYAFGEIFLVVIGILLALQINNWNDARLKEQKTTTLLLDVLNEIEKNIGISTEKLPYFHEKDSVFNAIMFKQVTEETYLSPEFPEFKYMLNNTESVDLLEEAFNVLMANMEDTPLRYKTIIKDLSHLNKILKRDVDEWNTIFKKEFQDYVKYEAENYDWFSNYSENGNTPLVEYYVNNKKYRNKVAYMHDIVINNLVRETMEYREEAISNYLQIAKLLELDVESEDMVWEIKNPEIYTGIYKLELHIENGFMWGPKKPVKQLTIIENNNRLFMASPLDTTKYEVLPFSKTQFYTVNKGYYFTYKINQEHTLIESNNGAVYKKVRQ</sequence>
<proteinExistence type="predicted"/>